<dbReference type="GO" id="GO:0005509">
    <property type="term" value="F:calcium ion binding"/>
    <property type="evidence" value="ECO:0007669"/>
    <property type="project" value="InterPro"/>
</dbReference>
<dbReference type="SUPFAM" id="SSF49313">
    <property type="entry name" value="Cadherin-like"/>
    <property type="match status" value="1"/>
</dbReference>
<reference evidence="4 5" key="1">
    <citation type="submission" date="2018-12" db="EMBL/GenBank/DDBJ databases">
        <title>Draft genome sequences of Mycolicibacterium peregrinum isolated from a pig with lymphadenitis and from soil on the same Japanese pig farm.</title>
        <authorList>
            <person name="Komatsu T."/>
            <person name="Ohya K."/>
            <person name="Sawai K."/>
            <person name="Odoi J.O."/>
            <person name="Otsu K."/>
            <person name="Ota A."/>
            <person name="Ito T."/>
            <person name="Kawai M."/>
            <person name="Maruyama F."/>
        </authorList>
    </citation>
    <scope>NUCLEOTIDE SEQUENCE [LARGE SCALE GENOMIC DNA]</scope>
    <source>
        <strain evidence="4 5">138</strain>
    </source>
</reference>
<dbReference type="AlphaFoldDB" id="A0A4Z0HYJ0"/>
<keyword evidence="3" id="KW-0732">Signal</keyword>
<feature type="signal peptide" evidence="3">
    <location>
        <begin position="1"/>
        <end position="21"/>
    </location>
</feature>
<keyword evidence="2" id="KW-0472">Membrane</keyword>
<dbReference type="Proteomes" id="UP000297792">
    <property type="component" value="Unassembled WGS sequence"/>
</dbReference>
<dbReference type="GO" id="GO:0005975">
    <property type="term" value="P:carbohydrate metabolic process"/>
    <property type="evidence" value="ECO:0007669"/>
    <property type="project" value="UniProtKB-ARBA"/>
</dbReference>
<evidence type="ECO:0000313" key="5">
    <source>
        <dbReference type="Proteomes" id="UP000297792"/>
    </source>
</evidence>
<protein>
    <recommendedName>
        <fullName evidence="6">Cadherin domain-containing protein</fullName>
    </recommendedName>
</protein>
<evidence type="ECO:0000313" key="4">
    <source>
        <dbReference type="EMBL" id="TGB47495.1"/>
    </source>
</evidence>
<feature type="compositionally biased region" description="Low complexity" evidence="1">
    <location>
        <begin position="13"/>
        <end position="32"/>
    </location>
</feature>
<dbReference type="InterPro" id="IPR011659">
    <property type="entry name" value="WD40"/>
</dbReference>
<evidence type="ECO:0000256" key="2">
    <source>
        <dbReference type="SAM" id="Phobius"/>
    </source>
</evidence>
<sequence>MTASNPLINPLFASSSSSTSARSAASRRTTQTTARIGAYSGVVVAGWLVAAVASGYGVAAADTTGSSSDSSTSASSGDSSSGATAAKPESGSAKGVASKPRKSGPPSLGLGKDWRQKAGGSKRPGKTATTKELAPGVTVSSSGGARNTADEAVTSIGAQEESASSGMAVPASGPVPSVPATTVDQPLEVVSSIADKVRSTVLDLPGINNAPERPATDVEMSHVSDTAQPLASPSQVKLGDRVKQSLDRVERVTGVISEKVSEEIADKLAEPKPASTGYEAKALAVSTASDVQVATAAVVAPKNPVANPVEDAAGVLNGIVTNLLNPFLAPSPDSPEPFTPMAWAVLGWVRRNLFNQAPVVSNPTTTVQTGQTVTGNIGVTDAEGDALTYTVTQQPQHGTVTIDQETGEFTYTPDDINYEAAQTDTFTVSVTDGDKINLLALFKARTAQKDVDVTVLSPAVERVILDLPDDITNPNRPRFSADGKSIYFGATPVAGGRDEVYQMNIDGTDLRCLTCGVTTSVTDDLQKPLPFEDGSGRVLIRVTSSTGSYTYAVLEDGVNGRELVPLTTPDSPTYVVDRQREMKISPDGTHVLFSRLELGTNGYVAIVPVVGKLVRTDNGYAIDDARVVAPYGEGKSWTPDGKSVIIMGGQYDAGNVDAIKVDLATGNITRETAGLDYEENVFESPNEQWIVTGSTRGLNALTPMSRIARPAFLPAYIVGPVYNAYASPVNVSNQAWVIAVGDELERENGLPLIVEGDGYAGQSMPGWNNDGTAVAFWEQSNEDPTDTRLVIANLKYTTSVGPLQGDNKTPELSSTLPKLSTYVPSAPELPPTGTYAGAGGGTAVVSEAADPTNPGHTIRTVTYTNYVNEDGMILNGTEATDSTANQLYIHYTADVSVTGTHTGYLKGDATITNRQTYSGYITSDVDGDVQSILDQNAINEAQQNV</sequence>
<feature type="region of interest" description="Disordered" evidence="1">
    <location>
        <begin position="60"/>
        <end position="180"/>
    </location>
</feature>
<feature type="transmembrane region" description="Helical" evidence="2">
    <location>
        <begin position="36"/>
        <end position="59"/>
    </location>
</feature>
<keyword evidence="2" id="KW-1133">Transmembrane helix</keyword>
<feature type="chain" id="PRO_5038481688" description="Cadherin domain-containing protein" evidence="3">
    <location>
        <begin position="22"/>
        <end position="945"/>
    </location>
</feature>
<dbReference type="Gene3D" id="2.60.40.10">
    <property type="entry name" value="Immunoglobulins"/>
    <property type="match status" value="1"/>
</dbReference>
<dbReference type="SUPFAM" id="SSF82171">
    <property type="entry name" value="DPP6 N-terminal domain-like"/>
    <property type="match status" value="1"/>
</dbReference>
<dbReference type="InterPro" id="IPR011042">
    <property type="entry name" value="6-blade_b-propeller_TolB-like"/>
</dbReference>
<dbReference type="Pfam" id="PF07676">
    <property type="entry name" value="PD40"/>
    <property type="match status" value="1"/>
</dbReference>
<organism evidence="4 5">
    <name type="scientific">Mycolicibacterium peregrinum</name>
    <name type="common">Mycobacterium peregrinum</name>
    <dbReference type="NCBI Taxonomy" id="43304"/>
    <lineage>
        <taxon>Bacteria</taxon>
        <taxon>Bacillati</taxon>
        <taxon>Actinomycetota</taxon>
        <taxon>Actinomycetes</taxon>
        <taxon>Mycobacteriales</taxon>
        <taxon>Mycobacteriaceae</taxon>
        <taxon>Mycolicibacterium</taxon>
    </lineage>
</organism>
<dbReference type="Pfam" id="PF17963">
    <property type="entry name" value="Big_9"/>
    <property type="match status" value="1"/>
</dbReference>
<feature type="compositionally biased region" description="Low complexity" evidence="1">
    <location>
        <begin position="60"/>
        <end position="86"/>
    </location>
</feature>
<dbReference type="GO" id="GO:0016020">
    <property type="term" value="C:membrane"/>
    <property type="evidence" value="ECO:0007669"/>
    <property type="project" value="InterPro"/>
</dbReference>
<accession>A0A4Z0HYJ0</accession>
<feature type="compositionally biased region" description="Low complexity" evidence="1">
    <location>
        <begin position="168"/>
        <end position="180"/>
    </location>
</feature>
<comment type="caution">
    <text evidence="4">The sequence shown here is derived from an EMBL/GenBank/DDBJ whole genome shotgun (WGS) entry which is preliminary data.</text>
</comment>
<evidence type="ECO:0000256" key="3">
    <source>
        <dbReference type="SAM" id="SignalP"/>
    </source>
</evidence>
<feature type="region of interest" description="Disordered" evidence="1">
    <location>
        <begin position="1"/>
        <end position="32"/>
    </location>
</feature>
<dbReference type="InterPro" id="IPR013783">
    <property type="entry name" value="Ig-like_fold"/>
</dbReference>
<keyword evidence="2" id="KW-0812">Transmembrane</keyword>
<dbReference type="Gene3D" id="2.120.10.30">
    <property type="entry name" value="TolB, C-terminal domain"/>
    <property type="match status" value="1"/>
</dbReference>
<keyword evidence="5" id="KW-1185">Reference proteome</keyword>
<evidence type="ECO:0008006" key="6">
    <source>
        <dbReference type="Google" id="ProtNLM"/>
    </source>
</evidence>
<name>A0A4Z0HYJ0_MYCPR</name>
<proteinExistence type="predicted"/>
<evidence type="ECO:0000256" key="1">
    <source>
        <dbReference type="SAM" id="MobiDB-lite"/>
    </source>
</evidence>
<dbReference type="InterPro" id="IPR015919">
    <property type="entry name" value="Cadherin-like_sf"/>
</dbReference>
<dbReference type="EMBL" id="RWKA01000001">
    <property type="protein sequence ID" value="TGB47495.1"/>
    <property type="molecule type" value="Genomic_DNA"/>
</dbReference>
<gene>
    <name evidence="4" type="ORF">EJD98_00785</name>
</gene>